<sequence length="1271" mass="144983">MASSSNNNTNVENITNKVATVALDDEEIEVEDTDFHEEQLVTKYDLRFALVGRFLTERFIRLNEMSQVMAANWRPGMGISIQEIYPQRFLFQFGHEADIRRIQESGPWAYDNHPLIFERVAQGDNLDKVDLNELAMWIQLHDLPTGWWSDSIARKIGSRLGEFLESDPNNYLGARKDYMWIRIKFDVLKPLKKMINLKKPKGEGMIQVTIRYERLPTYCFQCGMLGHGEKFCRLNYATEEGVSVRNYGPELRALLRRAAQLRIEEKWLKAAPVMLAIEDGKAKISPPSGDDMDCGGIGRIQMWVVMENRKGQLPYVDHMRMGLNQSAREWALPKKPIQLMIQWRVIFSTADDHHPKNLELAGSAGSYGVDCRGHSAGLGLIWRCKDKVTILGSHDRYIDATVTLENQRMFKLTGFYGDFNELMHQSEKRGNHPHPGSLIEAFRQAVTDCGLSDLGYVGYAYTWERGRGTTRWVEERLDRALVSADWKHLFNQSRLIHISISTSDHLPILLELRKFVPRQSLRRFNKDLEDWGKRLRLKWKSRIKELKNQIEVLKWAGASGDVAMLNHAEYELNLVLRQEEEYWKQRAKLFWLKAGDSNSRAFHLAASKRRSRNAIANLRGEDGQMYGVDNGAKQIVVDYFEQLFRSGGCDISDVQSLISPVISMEQNESLTMSFAVEEVKDALFAMHPDKSPGDDGFSPDSLNRTNIVLIPKKSEVISMTDLRPISLCNVIFKIASKLLENRLKKVLDGVVSEAQSAFVPGRSITDSILIAHEVLHFLKHKREGRIGYAALKIDISKAYDKLEWNYLFAVLEAMGFSSKWLEWMRMCVCTVSYKVVFGGELLGPIYPTRGLRQGDPLSPYLFILAAEGLSALLKQGERCGVLHGCSVARGAPTVSHLFFANDSRNTDDVVKRGICSILQVEKQTDPGIYLGMPAVNWNGRRLSRVGKEICLKTVAQSIPTYVMQLLLLPKDLCRDIESMMNGFFWDSNPQCRSIKWMSWSKMCKQKKDGGLGFRKLEDFNLALLAKQGWRFLRNPDSLVTRIFQARYFRNSSFLNAELGSNPSYMWRSILAAQDLLKRGCYWYIASGTKVQVWGDSWLPDSSNQLIITPSVAGFDGIKVDELITEGLWREDFIRDKFMARDADLILSIPLPMSSREDQISWIFDARCEYIARSGYGALRCLRQSAALVASDVNSNFVWAQLWKVTTPPKILNFAWRVARNCLPTRFDLTIRHVDTPMCCPICRSEPETTLQALVECVAARDVWDESGLAML</sequence>
<feature type="domain" description="Reverse transcriptase" evidence="1">
    <location>
        <begin position="691"/>
        <end position="942"/>
    </location>
</feature>
<dbReference type="PROSITE" id="PS50878">
    <property type="entry name" value="RT_POL"/>
    <property type="match status" value="1"/>
</dbReference>
<dbReference type="Pfam" id="PF14111">
    <property type="entry name" value="DUF4283"/>
    <property type="match status" value="1"/>
</dbReference>
<dbReference type="InterPro" id="IPR025558">
    <property type="entry name" value="DUF4283"/>
</dbReference>
<organism evidence="2 3">
    <name type="scientific">Vitis vinifera</name>
    <name type="common">Grape</name>
    <dbReference type="NCBI Taxonomy" id="29760"/>
    <lineage>
        <taxon>Eukaryota</taxon>
        <taxon>Viridiplantae</taxon>
        <taxon>Streptophyta</taxon>
        <taxon>Embryophyta</taxon>
        <taxon>Tracheophyta</taxon>
        <taxon>Spermatophyta</taxon>
        <taxon>Magnoliopsida</taxon>
        <taxon>eudicotyledons</taxon>
        <taxon>Gunneridae</taxon>
        <taxon>Pentapetalae</taxon>
        <taxon>rosids</taxon>
        <taxon>Vitales</taxon>
        <taxon>Vitaceae</taxon>
        <taxon>Viteae</taxon>
        <taxon>Vitis</taxon>
    </lineage>
</organism>
<dbReference type="InterPro" id="IPR036691">
    <property type="entry name" value="Endo/exonu/phosph_ase_sf"/>
</dbReference>
<dbReference type="Gene3D" id="3.60.10.10">
    <property type="entry name" value="Endonuclease/exonuclease/phosphatase"/>
    <property type="match status" value="1"/>
</dbReference>
<comment type="caution">
    <text evidence="2">The sequence shown here is derived from an EMBL/GenBank/DDBJ whole genome shotgun (WGS) entry which is preliminary data.</text>
</comment>
<dbReference type="SUPFAM" id="SSF56219">
    <property type="entry name" value="DNase I-like"/>
    <property type="match status" value="1"/>
</dbReference>
<dbReference type="PANTHER" id="PTHR33116:SF86">
    <property type="entry name" value="REVERSE TRANSCRIPTASE DOMAIN-CONTAINING PROTEIN"/>
    <property type="match status" value="1"/>
</dbReference>
<name>A0A438CM25_VITVI</name>
<dbReference type="EMBL" id="QGNW01002177">
    <property type="protein sequence ID" value="RVW24219.1"/>
    <property type="molecule type" value="Genomic_DNA"/>
</dbReference>
<dbReference type="SUPFAM" id="SSF56672">
    <property type="entry name" value="DNA/RNA polymerases"/>
    <property type="match status" value="1"/>
</dbReference>
<dbReference type="Pfam" id="PF00078">
    <property type="entry name" value="RVT_1"/>
    <property type="match status" value="1"/>
</dbReference>
<reference evidence="2 3" key="1">
    <citation type="journal article" date="2018" name="PLoS Genet.">
        <title>Population sequencing reveals clonal diversity and ancestral inbreeding in the grapevine cultivar Chardonnay.</title>
        <authorList>
            <person name="Roach M.J."/>
            <person name="Johnson D.L."/>
            <person name="Bohlmann J."/>
            <person name="van Vuuren H.J."/>
            <person name="Jones S.J."/>
            <person name="Pretorius I.S."/>
            <person name="Schmidt S.A."/>
            <person name="Borneman A.R."/>
        </authorList>
    </citation>
    <scope>NUCLEOTIDE SEQUENCE [LARGE SCALE GENOMIC DNA]</scope>
    <source>
        <strain evidence="3">cv. Chardonnay</strain>
        <tissue evidence="2">Leaf</tissue>
    </source>
</reference>
<dbReference type="PANTHER" id="PTHR33116">
    <property type="entry name" value="REVERSE TRANSCRIPTASE ZINC-BINDING DOMAIN-CONTAINING PROTEIN-RELATED-RELATED"/>
    <property type="match status" value="1"/>
</dbReference>
<proteinExistence type="predicted"/>
<accession>A0A438CM25</accession>
<dbReference type="InterPro" id="IPR000477">
    <property type="entry name" value="RT_dom"/>
</dbReference>
<dbReference type="AlphaFoldDB" id="A0A438CM25"/>
<dbReference type="CDD" id="cd01650">
    <property type="entry name" value="RT_nLTR_like"/>
    <property type="match status" value="1"/>
</dbReference>
<protein>
    <submittedName>
        <fullName evidence="2">Putative mitochondrial protein</fullName>
    </submittedName>
</protein>
<dbReference type="InterPro" id="IPR025836">
    <property type="entry name" value="Zn_knuckle_CX2CX4HX4C"/>
</dbReference>
<evidence type="ECO:0000259" key="1">
    <source>
        <dbReference type="PROSITE" id="PS50878"/>
    </source>
</evidence>
<evidence type="ECO:0000313" key="2">
    <source>
        <dbReference type="EMBL" id="RVW24219.1"/>
    </source>
</evidence>
<dbReference type="InterPro" id="IPR043502">
    <property type="entry name" value="DNA/RNA_pol_sf"/>
</dbReference>
<dbReference type="InterPro" id="IPR026960">
    <property type="entry name" value="RVT-Znf"/>
</dbReference>
<gene>
    <name evidence="2" type="primary">AtMg00310_0</name>
    <name evidence="2" type="ORF">CK203_091378</name>
</gene>
<dbReference type="Pfam" id="PF14392">
    <property type="entry name" value="zf-CCHC_4"/>
    <property type="match status" value="1"/>
</dbReference>
<dbReference type="Proteomes" id="UP000288805">
    <property type="component" value="Unassembled WGS sequence"/>
</dbReference>
<dbReference type="Pfam" id="PF13966">
    <property type="entry name" value="zf-RVT"/>
    <property type="match status" value="1"/>
</dbReference>
<evidence type="ECO:0000313" key="3">
    <source>
        <dbReference type="Proteomes" id="UP000288805"/>
    </source>
</evidence>